<dbReference type="EMBL" id="JAIWYP010000001">
    <property type="protein sequence ID" value="KAH3876367.1"/>
    <property type="molecule type" value="Genomic_DNA"/>
</dbReference>
<name>A0A9D4MEY6_DREPO</name>
<sequence length="72" mass="8056">MVETGKSIDGTTHKSRIGTPDTQNQETDEYCNLNPVNTSHKFELTLIEINLELESTIFNSTKHLMNTATKSS</sequence>
<protein>
    <submittedName>
        <fullName evidence="2">Uncharacterized protein</fullName>
    </submittedName>
</protein>
<evidence type="ECO:0000256" key="1">
    <source>
        <dbReference type="SAM" id="MobiDB-lite"/>
    </source>
</evidence>
<reference evidence="2" key="1">
    <citation type="journal article" date="2019" name="bioRxiv">
        <title>The Genome of the Zebra Mussel, Dreissena polymorpha: A Resource for Invasive Species Research.</title>
        <authorList>
            <person name="McCartney M.A."/>
            <person name="Auch B."/>
            <person name="Kono T."/>
            <person name="Mallez S."/>
            <person name="Zhang Y."/>
            <person name="Obille A."/>
            <person name="Becker A."/>
            <person name="Abrahante J.E."/>
            <person name="Garbe J."/>
            <person name="Badalamenti J.P."/>
            <person name="Herman A."/>
            <person name="Mangelson H."/>
            <person name="Liachko I."/>
            <person name="Sullivan S."/>
            <person name="Sone E.D."/>
            <person name="Koren S."/>
            <person name="Silverstein K.A.T."/>
            <person name="Beckman K.B."/>
            <person name="Gohl D.M."/>
        </authorList>
    </citation>
    <scope>NUCLEOTIDE SEQUENCE</scope>
    <source>
        <strain evidence="2">Duluth1</strain>
        <tissue evidence="2">Whole animal</tissue>
    </source>
</reference>
<gene>
    <name evidence="2" type="ORF">DPMN_000207</name>
</gene>
<comment type="caution">
    <text evidence="2">The sequence shown here is derived from an EMBL/GenBank/DDBJ whole genome shotgun (WGS) entry which is preliminary data.</text>
</comment>
<accession>A0A9D4MEY6</accession>
<dbReference type="AlphaFoldDB" id="A0A9D4MEY6"/>
<organism evidence="2 3">
    <name type="scientific">Dreissena polymorpha</name>
    <name type="common">Zebra mussel</name>
    <name type="synonym">Mytilus polymorpha</name>
    <dbReference type="NCBI Taxonomy" id="45954"/>
    <lineage>
        <taxon>Eukaryota</taxon>
        <taxon>Metazoa</taxon>
        <taxon>Spiralia</taxon>
        <taxon>Lophotrochozoa</taxon>
        <taxon>Mollusca</taxon>
        <taxon>Bivalvia</taxon>
        <taxon>Autobranchia</taxon>
        <taxon>Heteroconchia</taxon>
        <taxon>Euheterodonta</taxon>
        <taxon>Imparidentia</taxon>
        <taxon>Neoheterodontei</taxon>
        <taxon>Myida</taxon>
        <taxon>Dreissenoidea</taxon>
        <taxon>Dreissenidae</taxon>
        <taxon>Dreissena</taxon>
    </lineage>
</organism>
<evidence type="ECO:0000313" key="2">
    <source>
        <dbReference type="EMBL" id="KAH3876367.1"/>
    </source>
</evidence>
<dbReference type="Proteomes" id="UP000828390">
    <property type="component" value="Unassembled WGS sequence"/>
</dbReference>
<evidence type="ECO:0000313" key="3">
    <source>
        <dbReference type="Proteomes" id="UP000828390"/>
    </source>
</evidence>
<feature type="region of interest" description="Disordered" evidence="1">
    <location>
        <begin position="1"/>
        <end position="29"/>
    </location>
</feature>
<reference evidence="2" key="2">
    <citation type="submission" date="2020-11" db="EMBL/GenBank/DDBJ databases">
        <authorList>
            <person name="McCartney M.A."/>
            <person name="Auch B."/>
            <person name="Kono T."/>
            <person name="Mallez S."/>
            <person name="Becker A."/>
            <person name="Gohl D.M."/>
            <person name="Silverstein K.A.T."/>
            <person name="Koren S."/>
            <person name="Bechman K.B."/>
            <person name="Herman A."/>
            <person name="Abrahante J.E."/>
            <person name="Garbe J."/>
        </authorList>
    </citation>
    <scope>NUCLEOTIDE SEQUENCE</scope>
    <source>
        <strain evidence="2">Duluth1</strain>
        <tissue evidence="2">Whole animal</tissue>
    </source>
</reference>
<keyword evidence="3" id="KW-1185">Reference proteome</keyword>
<proteinExistence type="predicted"/>